<accession>A0A171CWA7</accession>
<proteinExistence type="predicted"/>
<gene>
    <name evidence="1" type="ORF">PS9374_02972</name>
</gene>
<evidence type="ECO:0000313" key="2">
    <source>
        <dbReference type="Proteomes" id="UP000077701"/>
    </source>
</evidence>
<evidence type="ECO:0000313" key="1">
    <source>
        <dbReference type="EMBL" id="GAT67319.1"/>
    </source>
</evidence>
<dbReference type="Proteomes" id="UP000077701">
    <property type="component" value="Unassembled WGS sequence"/>
</dbReference>
<keyword evidence="2" id="KW-1185">Reference proteome</keyword>
<reference evidence="1 2" key="1">
    <citation type="journal article" date="2016" name="Genome Announc.">
        <title>Draft Genome Sequence of Planomonospora sphaerica JCM9374, a Rare Actinomycete.</title>
        <authorList>
            <person name="Dohra H."/>
            <person name="Suzuki T."/>
            <person name="Inoue Y."/>
            <person name="Kodani S."/>
        </authorList>
    </citation>
    <scope>NUCLEOTIDE SEQUENCE [LARGE SCALE GENOMIC DNA]</scope>
    <source>
        <strain evidence="1 2">JCM 9374</strain>
    </source>
</reference>
<protein>
    <submittedName>
        <fullName evidence="1">Uncharacterized protein</fullName>
    </submittedName>
</protein>
<reference evidence="2" key="2">
    <citation type="submission" date="2016-04" db="EMBL/GenBank/DDBJ databases">
        <title>Planomonospora sphaerica JCM9374 whole genome shotgun sequence.</title>
        <authorList>
            <person name="Suzuki T."/>
            <person name="Dohra H."/>
            <person name="Kodani S."/>
        </authorList>
    </citation>
    <scope>NUCLEOTIDE SEQUENCE [LARGE SCALE GENOMIC DNA]</scope>
    <source>
        <strain evidence="2">JCM 9374</strain>
    </source>
</reference>
<dbReference type="EMBL" id="BDCX01000006">
    <property type="protein sequence ID" value="GAT67319.1"/>
    <property type="molecule type" value="Genomic_DNA"/>
</dbReference>
<sequence>MMSQMSHDVSDLSGEQAAVFPAVSRLESNADGPRHLRQVAQEARLEPERTVQALDQLTGELGLVVAMDGPWHPDFGPFYRVQSLR</sequence>
<organism evidence="1 2">
    <name type="scientific">Planomonospora sphaerica</name>
    <dbReference type="NCBI Taxonomy" id="161355"/>
    <lineage>
        <taxon>Bacteria</taxon>
        <taxon>Bacillati</taxon>
        <taxon>Actinomycetota</taxon>
        <taxon>Actinomycetes</taxon>
        <taxon>Streptosporangiales</taxon>
        <taxon>Streptosporangiaceae</taxon>
        <taxon>Planomonospora</taxon>
    </lineage>
</organism>
<dbReference type="AlphaFoldDB" id="A0A171CWA7"/>
<name>A0A171CWA7_9ACTN</name>
<comment type="caution">
    <text evidence="1">The sequence shown here is derived from an EMBL/GenBank/DDBJ whole genome shotgun (WGS) entry which is preliminary data.</text>
</comment>